<dbReference type="InterPro" id="IPR036909">
    <property type="entry name" value="Cyt_c-like_dom_sf"/>
</dbReference>
<dbReference type="PROSITE" id="PS51007">
    <property type="entry name" value="CYTC"/>
    <property type="match status" value="1"/>
</dbReference>
<feature type="binding site" description="covalent" evidence="8">
    <location>
        <position position="76"/>
    </location>
    <ligand>
        <name>heme c</name>
        <dbReference type="ChEBI" id="CHEBI:61717"/>
        <label>1</label>
    </ligand>
</feature>
<dbReference type="GO" id="GO:0020037">
    <property type="term" value="F:heme binding"/>
    <property type="evidence" value="ECO:0007669"/>
    <property type="project" value="InterPro"/>
</dbReference>
<keyword evidence="13" id="KW-1185">Reference proteome</keyword>
<keyword evidence="4 10" id="KW-0732">Signal</keyword>
<dbReference type="AlphaFoldDB" id="A0A1W6MTH1"/>
<dbReference type="NCBIfam" id="TIGR04039">
    <property type="entry name" value="MXAN_0977_Heme2"/>
    <property type="match status" value="1"/>
</dbReference>
<evidence type="ECO:0000256" key="8">
    <source>
        <dbReference type="PIRSR" id="PIRSR000294-1"/>
    </source>
</evidence>
<dbReference type="GO" id="GO:0042597">
    <property type="term" value="C:periplasmic space"/>
    <property type="evidence" value="ECO:0007669"/>
    <property type="project" value="UniProtKB-SubCell"/>
</dbReference>
<feature type="binding site" description="covalent" evidence="8">
    <location>
        <position position="229"/>
    </location>
    <ligand>
        <name>heme c</name>
        <dbReference type="ChEBI" id="CHEBI:61717"/>
        <label>2</label>
    </ligand>
</feature>
<dbReference type="KEGG" id="mbry:B1812_06545"/>
<evidence type="ECO:0000256" key="1">
    <source>
        <dbReference type="ARBA" id="ARBA00004418"/>
    </source>
</evidence>
<sequence length="390" mass="43023">MTRARALLAGLGLLLAPAAFAEESKPLAWSWDLPSYVPPPRVPADNPMSEEKFQLGRRLFYDKRLSGNGTLACSSCHLQERAFTDGRVTSLGSTGEHTPRNAPSIVNSAWHATYTWANPALVTLERQMENPLFGEHPIEMGVNDANKPEIVARFRADADYRNRFKAAFPEKADPISFDTIIKAIAAFERGVVSFGSRYDQYLDGKIKLTEQEQRGHDLYFGEKAECHHCHGTVNLDDQFVHVKTREAETPFHNTGLYDVDGKGAYPFPNRGLLDVTNDADDMGKYRAPSLRNIALTAPYMHDGTVATLEDVIDIYARGGRKIEAGPNAGDGALSPLKSSLIVKIDLTQQEKADLAAFLKTLNDENLLTAERYSNPWATGSGPESEGKGKR</sequence>
<reference evidence="12 13" key="1">
    <citation type="submission" date="2017-02" db="EMBL/GenBank/DDBJ databases">
        <authorList>
            <person name="Peterson S.W."/>
        </authorList>
    </citation>
    <scope>NUCLEOTIDE SEQUENCE [LARGE SCALE GENOMIC DNA]</scope>
    <source>
        <strain evidence="12 13">S285</strain>
    </source>
</reference>
<dbReference type="InterPro" id="IPR023929">
    <property type="entry name" value="MbnH-like"/>
</dbReference>
<dbReference type="Gene3D" id="1.10.760.10">
    <property type="entry name" value="Cytochrome c-like domain"/>
    <property type="match status" value="2"/>
</dbReference>
<evidence type="ECO:0000256" key="5">
    <source>
        <dbReference type="ARBA" id="ARBA00022764"/>
    </source>
</evidence>
<comment type="subcellular location">
    <subcellularLocation>
        <location evidence="1">Periplasm</location>
    </subcellularLocation>
</comment>
<protein>
    <submittedName>
        <fullName evidence="12">Di-heme enzyme</fullName>
    </submittedName>
</protein>
<feature type="binding site" description="covalent" evidence="8">
    <location>
        <position position="226"/>
    </location>
    <ligand>
        <name>heme c</name>
        <dbReference type="ChEBI" id="CHEBI:61717"/>
        <label>2</label>
    </ligand>
</feature>
<dbReference type="Pfam" id="PF03150">
    <property type="entry name" value="CCP_MauG"/>
    <property type="match status" value="1"/>
</dbReference>
<evidence type="ECO:0000259" key="11">
    <source>
        <dbReference type="PROSITE" id="PS51007"/>
    </source>
</evidence>
<proteinExistence type="predicted"/>
<dbReference type="GO" id="GO:0004130">
    <property type="term" value="F:cytochrome-c peroxidase activity"/>
    <property type="evidence" value="ECO:0007669"/>
    <property type="project" value="TreeGrafter"/>
</dbReference>
<dbReference type="InterPro" id="IPR026259">
    <property type="entry name" value="MauG/Cytc_peroxidase"/>
</dbReference>
<feature type="binding site" description="axial binding residue" evidence="9">
    <location>
        <position position="230"/>
    </location>
    <ligand>
        <name>heme c</name>
        <dbReference type="ChEBI" id="CHEBI:61717"/>
        <label>2</label>
    </ligand>
    <ligandPart>
        <name>Fe</name>
        <dbReference type="ChEBI" id="CHEBI:18248"/>
    </ligandPart>
</feature>
<name>A0A1W6MTH1_9HYPH</name>
<feature type="binding site" description="axial binding residue" evidence="9">
    <location>
        <position position="77"/>
    </location>
    <ligand>
        <name>heme c</name>
        <dbReference type="ChEBI" id="CHEBI:61717"/>
        <label>1</label>
    </ligand>
    <ligandPart>
        <name>Fe</name>
        <dbReference type="ChEBI" id="CHEBI:18248"/>
    </ligandPart>
</feature>
<gene>
    <name evidence="12" type="ORF">B1812_06545</name>
</gene>
<keyword evidence="6" id="KW-0560">Oxidoreductase</keyword>
<feature type="binding site" description="covalent" evidence="8">
    <location>
        <position position="73"/>
    </location>
    <ligand>
        <name>heme c</name>
        <dbReference type="ChEBI" id="CHEBI:61717"/>
        <label>1</label>
    </ligand>
</feature>
<dbReference type="InterPro" id="IPR009056">
    <property type="entry name" value="Cyt_c-like_dom"/>
</dbReference>
<feature type="signal peptide" evidence="10">
    <location>
        <begin position="1"/>
        <end position="21"/>
    </location>
</feature>
<evidence type="ECO:0000256" key="6">
    <source>
        <dbReference type="ARBA" id="ARBA00023002"/>
    </source>
</evidence>
<dbReference type="InterPro" id="IPR004852">
    <property type="entry name" value="Di-haem_cyt_c_peroxidsae"/>
</dbReference>
<dbReference type="PANTHER" id="PTHR30600">
    <property type="entry name" value="CYTOCHROME C PEROXIDASE-RELATED"/>
    <property type="match status" value="1"/>
</dbReference>
<keyword evidence="5" id="KW-0574">Periplasm</keyword>
<dbReference type="STRING" id="655015.B1812_06545"/>
<evidence type="ECO:0000256" key="7">
    <source>
        <dbReference type="ARBA" id="ARBA00023004"/>
    </source>
</evidence>
<dbReference type="EMBL" id="CP019948">
    <property type="protein sequence ID" value="ARN80789.1"/>
    <property type="molecule type" value="Genomic_DNA"/>
</dbReference>
<dbReference type="GO" id="GO:0009055">
    <property type="term" value="F:electron transfer activity"/>
    <property type="evidence" value="ECO:0007669"/>
    <property type="project" value="InterPro"/>
</dbReference>
<organism evidence="12 13">
    <name type="scientific">Methylocystis bryophila</name>
    <dbReference type="NCBI Taxonomy" id="655015"/>
    <lineage>
        <taxon>Bacteria</taxon>
        <taxon>Pseudomonadati</taxon>
        <taxon>Pseudomonadota</taxon>
        <taxon>Alphaproteobacteria</taxon>
        <taxon>Hyphomicrobiales</taxon>
        <taxon>Methylocystaceae</taxon>
        <taxon>Methylocystis</taxon>
    </lineage>
</organism>
<dbReference type="InterPro" id="IPR051395">
    <property type="entry name" value="Cytochrome_c_Peroxidase/MauG"/>
</dbReference>
<dbReference type="GO" id="GO:0046872">
    <property type="term" value="F:metal ion binding"/>
    <property type="evidence" value="ECO:0007669"/>
    <property type="project" value="UniProtKB-KW"/>
</dbReference>
<dbReference type="Proteomes" id="UP000193978">
    <property type="component" value="Chromosome"/>
</dbReference>
<evidence type="ECO:0000256" key="4">
    <source>
        <dbReference type="ARBA" id="ARBA00022729"/>
    </source>
</evidence>
<keyword evidence="7 9" id="KW-0408">Iron</keyword>
<accession>A0A1W6MTH1</accession>
<dbReference type="SUPFAM" id="SSF46626">
    <property type="entry name" value="Cytochrome c"/>
    <property type="match status" value="2"/>
</dbReference>
<evidence type="ECO:0000256" key="3">
    <source>
        <dbReference type="ARBA" id="ARBA00022723"/>
    </source>
</evidence>
<evidence type="ECO:0000313" key="13">
    <source>
        <dbReference type="Proteomes" id="UP000193978"/>
    </source>
</evidence>
<feature type="chain" id="PRO_5012371061" evidence="10">
    <location>
        <begin position="22"/>
        <end position="390"/>
    </location>
</feature>
<comment type="PTM">
    <text evidence="8">Binds 2 heme groups per subunit.</text>
</comment>
<evidence type="ECO:0000313" key="12">
    <source>
        <dbReference type="EMBL" id="ARN80789.1"/>
    </source>
</evidence>
<dbReference type="PIRSF" id="PIRSF000294">
    <property type="entry name" value="Cytochrome-c_peroxidase"/>
    <property type="match status" value="1"/>
</dbReference>
<feature type="domain" description="Cytochrome c" evidence="11">
    <location>
        <begin position="210"/>
        <end position="362"/>
    </location>
</feature>
<evidence type="ECO:0000256" key="2">
    <source>
        <dbReference type="ARBA" id="ARBA00022617"/>
    </source>
</evidence>
<dbReference type="RefSeq" id="WP_085770868.1">
    <property type="nucleotide sequence ID" value="NZ_AP027149.1"/>
</dbReference>
<evidence type="ECO:0000256" key="9">
    <source>
        <dbReference type="PIRSR" id="PIRSR000294-2"/>
    </source>
</evidence>
<comment type="cofactor">
    <cofactor evidence="8">
        <name>heme</name>
        <dbReference type="ChEBI" id="CHEBI:30413"/>
    </cofactor>
    <text evidence="8">Binds 2 heme groups.</text>
</comment>
<evidence type="ECO:0000256" key="10">
    <source>
        <dbReference type="SAM" id="SignalP"/>
    </source>
</evidence>
<keyword evidence="2 8" id="KW-0349">Heme</keyword>
<keyword evidence="3 9" id="KW-0479">Metal-binding</keyword>